<organism evidence="3 4">
    <name type="scientific">Tanacetum coccineum</name>
    <dbReference type="NCBI Taxonomy" id="301880"/>
    <lineage>
        <taxon>Eukaryota</taxon>
        <taxon>Viridiplantae</taxon>
        <taxon>Streptophyta</taxon>
        <taxon>Embryophyta</taxon>
        <taxon>Tracheophyta</taxon>
        <taxon>Spermatophyta</taxon>
        <taxon>Magnoliopsida</taxon>
        <taxon>eudicotyledons</taxon>
        <taxon>Gunneridae</taxon>
        <taxon>Pentapetalae</taxon>
        <taxon>asterids</taxon>
        <taxon>campanulids</taxon>
        <taxon>Asterales</taxon>
        <taxon>Asteraceae</taxon>
        <taxon>Asteroideae</taxon>
        <taxon>Anthemideae</taxon>
        <taxon>Anthemidinae</taxon>
        <taxon>Tanacetum</taxon>
    </lineage>
</organism>
<dbReference type="EMBL" id="BQNB010017114">
    <property type="protein sequence ID" value="GJT59475.1"/>
    <property type="molecule type" value="Genomic_DNA"/>
</dbReference>
<dbReference type="InterPro" id="IPR057670">
    <property type="entry name" value="SH3_retrovirus"/>
</dbReference>
<evidence type="ECO:0000313" key="4">
    <source>
        <dbReference type="Proteomes" id="UP001151760"/>
    </source>
</evidence>
<feature type="compositionally biased region" description="Low complexity" evidence="1">
    <location>
        <begin position="207"/>
        <end position="221"/>
    </location>
</feature>
<evidence type="ECO:0000259" key="2">
    <source>
        <dbReference type="Pfam" id="PF25597"/>
    </source>
</evidence>
<gene>
    <name evidence="3" type="ORF">Tco_1003008</name>
</gene>
<sequence length="221" mass="24094">MIRSQSYFFQVPLVSLIPYKHNEDLGKLQPTADIGIFVGYAPSRKGYRIYNKRTRRIMETIHVQFDELTEQMAPVQLSTGPTPTFLMPGQISSGLVPNLVPAAPSVPSQIKNWIFYSNHVLVNTLEPTRRVEKTQVSPCPAVPVLVTSADTPSSTTIDQDAPSPSQSPSSSALQSPSLHQGVAAESTIREDNPFAHVDNDPFINMFAPEPSSEASSSGDLS</sequence>
<feature type="compositionally biased region" description="Basic and acidic residues" evidence="1">
    <location>
        <begin position="187"/>
        <end position="199"/>
    </location>
</feature>
<comment type="caution">
    <text evidence="3">The sequence shown here is derived from an EMBL/GenBank/DDBJ whole genome shotgun (WGS) entry which is preliminary data.</text>
</comment>
<feature type="compositionally biased region" description="Low complexity" evidence="1">
    <location>
        <begin position="161"/>
        <end position="178"/>
    </location>
</feature>
<feature type="domain" description="Retroviral polymerase SH3-like" evidence="2">
    <location>
        <begin position="22"/>
        <end position="69"/>
    </location>
</feature>
<proteinExistence type="predicted"/>
<reference evidence="3" key="2">
    <citation type="submission" date="2022-01" db="EMBL/GenBank/DDBJ databases">
        <authorList>
            <person name="Yamashiro T."/>
            <person name="Shiraishi A."/>
            <person name="Satake H."/>
            <person name="Nakayama K."/>
        </authorList>
    </citation>
    <scope>NUCLEOTIDE SEQUENCE</scope>
</reference>
<protein>
    <recommendedName>
        <fullName evidence="2">Retroviral polymerase SH3-like domain-containing protein</fullName>
    </recommendedName>
</protein>
<feature type="compositionally biased region" description="Polar residues" evidence="1">
    <location>
        <begin position="148"/>
        <end position="158"/>
    </location>
</feature>
<dbReference type="Pfam" id="PF25597">
    <property type="entry name" value="SH3_retrovirus"/>
    <property type="match status" value="1"/>
</dbReference>
<reference evidence="3" key="1">
    <citation type="journal article" date="2022" name="Int. J. Mol. Sci.">
        <title>Draft Genome of Tanacetum Coccineum: Genomic Comparison of Closely Related Tanacetum-Family Plants.</title>
        <authorList>
            <person name="Yamashiro T."/>
            <person name="Shiraishi A."/>
            <person name="Nakayama K."/>
            <person name="Satake H."/>
        </authorList>
    </citation>
    <scope>NUCLEOTIDE SEQUENCE</scope>
</reference>
<evidence type="ECO:0000313" key="3">
    <source>
        <dbReference type="EMBL" id="GJT59475.1"/>
    </source>
</evidence>
<dbReference type="Proteomes" id="UP001151760">
    <property type="component" value="Unassembled WGS sequence"/>
</dbReference>
<evidence type="ECO:0000256" key="1">
    <source>
        <dbReference type="SAM" id="MobiDB-lite"/>
    </source>
</evidence>
<accession>A0ABQ5F981</accession>
<name>A0ABQ5F981_9ASTR</name>
<feature type="region of interest" description="Disordered" evidence="1">
    <location>
        <begin position="143"/>
        <end position="221"/>
    </location>
</feature>
<keyword evidence="4" id="KW-1185">Reference proteome</keyword>